<dbReference type="InterPro" id="IPR036249">
    <property type="entry name" value="Thioredoxin-like_sf"/>
</dbReference>
<keyword evidence="2" id="KW-0808">Transferase</keyword>
<evidence type="ECO:0000259" key="1">
    <source>
        <dbReference type="PROSITE" id="PS50404"/>
    </source>
</evidence>
<dbReference type="GO" id="GO:0016740">
    <property type="term" value="F:transferase activity"/>
    <property type="evidence" value="ECO:0007669"/>
    <property type="project" value="UniProtKB-KW"/>
</dbReference>
<dbReference type="PROSITE" id="PS50404">
    <property type="entry name" value="GST_NTER"/>
    <property type="match status" value="1"/>
</dbReference>
<proteinExistence type="predicted"/>
<evidence type="ECO:0000313" key="2">
    <source>
        <dbReference type="EMBL" id="TDU28905.1"/>
    </source>
</evidence>
<feature type="domain" description="GST N-terminal" evidence="1">
    <location>
        <begin position="2"/>
        <end position="119"/>
    </location>
</feature>
<dbReference type="Proteomes" id="UP000295341">
    <property type="component" value="Unassembled WGS sequence"/>
</dbReference>
<protein>
    <submittedName>
        <fullName evidence="2">Glutathione S-transferase</fullName>
    </submittedName>
</protein>
<name>A0A4S3K2N9_9GAMM</name>
<dbReference type="InterPro" id="IPR004045">
    <property type="entry name" value="Glutathione_S-Trfase_N"/>
</dbReference>
<dbReference type="SUPFAM" id="SSF47616">
    <property type="entry name" value="GST C-terminal domain-like"/>
    <property type="match status" value="1"/>
</dbReference>
<dbReference type="InterPro" id="IPR036282">
    <property type="entry name" value="Glutathione-S-Trfase_C_sf"/>
</dbReference>
<dbReference type="Gene3D" id="3.40.30.10">
    <property type="entry name" value="Glutaredoxin"/>
    <property type="match status" value="1"/>
</dbReference>
<accession>A0A4S3K2N9</accession>
<dbReference type="GO" id="GO:0006414">
    <property type="term" value="P:translational elongation"/>
    <property type="evidence" value="ECO:0007669"/>
    <property type="project" value="TreeGrafter"/>
</dbReference>
<dbReference type="OrthoDB" id="5722722at2"/>
<dbReference type="RefSeq" id="WP_133882423.1">
    <property type="nucleotide sequence ID" value="NZ_MWIN01000018.1"/>
</dbReference>
<organism evidence="2 3">
    <name type="scientific">Panacagrimonas perspica</name>
    <dbReference type="NCBI Taxonomy" id="381431"/>
    <lineage>
        <taxon>Bacteria</taxon>
        <taxon>Pseudomonadati</taxon>
        <taxon>Pseudomonadota</taxon>
        <taxon>Gammaproteobacteria</taxon>
        <taxon>Nevskiales</taxon>
        <taxon>Nevskiaceae</taxon>
        <taxon>Panacagrimonas</taxon>
    </lineage>
</organism>
<dbReference type="PANTHER" id="PTHR43986">
    <property type="entry name" value="ELONGATION FACTOR 1-GAMMA"/>
    <property type="match status" value="1"/>
</dbReference>
<sequence>MASIRILTYLPNPRVWKATIAGRLSGVEVDVRGAPVSELSTWLWDFDARALSNTEQEGMAHLRRGGKTGFKSGLFKSDRFLRLNPFGTVPAAFDSKGTVGVFESNSIMRTVARLGRADSGLYGSDAFTASRIDAFLDASLIFGRDTQAYLLGMLGQDILEADHARASQAFWTYMAGIESALGNAPYVAGESLSLADICFVSELALLHNELRNRERLVDAKLVPILGRDVWSAYPTAMKHFHALVDRDGFSEDCGPYMKKVGVVAK</sequence>
<dbReference type="AlphaFoldDB" id="A0A4S3K2N9"/>
<dbReference type="PANTHER" id="PTHR43986:SF1">
    <property type="entry name" value="ELONGATION FACTOR 1-GAMMA"/>
    <property type="match status" value="1"/>
</dbReference>
<reference evidence="2 3" key="1">
    <citation type="submission" date="2019-03" db="EMBL/GenBank/DDBJ databases">
        <title>Genomic Encyclopedia of Type Strains, Phase IV (KMG-IV): sequencing the most valuable type-strain genomes for metagenomic binning, comparative biology and taxonomic classification.</title>
        <authorList>
            <person name="Goeker M."/>
        </authorList>
    </citation>
    <scope>NUCLEOTIDE SEQUENCE [LARGE SCALE GENOMIC DNA]</scope>
    <source>
        <strain evidence="2 3">DSM 26377</strain>
    </source>
</reference>
<dbReference type="Gene3D" id="1.20.1050.10">
    <property type="match status" value="1"/>
</dbReference>
<gene>
    <name evidence="2" type="ORF">DFR24_3285</name>
</gene>
<dbReference type="InterPro" id="IPR050802">
    <property type="entry name" value="EF-GSTs"/>
</dbReference>
<keyword evidence="3" id="KW-1185">Reference proteome</keyword>
<dbReference type="SUPFAM" id="SSF52833">
    <property type="entry name" value="Thioredoxin-like"/>
    <property type="match status" value="1"/>
</dbReference>
<dbReference type="GO" id="GO:0005737">
    <property type="term" value="C:cytoplasm"/>
    <property type="evidence" value="ECO:0007669"/>
    <property type="project" value="TreeGrafter"/>
</dbReference>
<evidence type="ECO:0000313" key="3">
    <source>
        <dbReference type="Proteomes" id="UP000295341"/>
    </source>
</evidence>
<comment type="caution">
    <text evidence="2">The sequence shown here is derived from an EMBL/GenBank/DDBJ whole genome shotgun (WGS) entry which is preliminary data.</text>
</comment>
<dbReference type="EMBL" id="SOBT01000009">
    <property type="protein sequence ID" value="TDU28905.1"/>
    <property type="molecule type" value="Genomic_DNA"/>
</dbReference>